<gene>
    <name evidence="3" type="ORF">VP01_6428g1</name>
</gene>
<feature type="non-terminal residue" evidence="3">
    <location>
        <position position="241"/>
    </location>
</feature>
<dbReference type="EMBL" id="LAVV01011750">
    <property type="protein sequence ID" value="KNZ47396.1"/>
    <property type="molecule type" value="Genomic_DNA"/>
</dbReference>
<feature type="region of interest" description="Disordered" evidence="1">
    <location>
        <begin position="1"/>
        <end position="22"/>
    </location>
</feature>
<feature type="domain" description="Tet-like 2OG-Fe(II) oxygenase" evidence="2">
    <location>
        <begin position="129"/>
        <end position="241"/>
    </location>
</feature>
<dbReference type="VEuPathDB" id="FungiDB:VP01_6428g1"/>
<sequence length="241" mass="27059">EENSPQVSSEDEGGEGGKAEGVVAKPLTNQQIKCLLSVFNYGSFSQITISMSHPTSHCSNSLLKSQPVKWPPIFWEDQQRSQRIQTDIASSKAMFLNQTPSWANNSIELVDYLGEKKGSIYRVNDAEKISAADFSWWKFYLVSGPLFDEFINPHNSLKSPGLESNFKENPDGFTCHLSFTISNFANKPHKEDDFSPFIFFMWIPIKQTTGNLVEENFEVKGGEFVFPDDSCGIKFSGFNGI</sequence>
<reference evidence="3 4" key="1">
    <citation type="submission" date="2015-08" db="EMBL/GenBank/DDBJ databases">
        <title>Next Generation Sequencing and Analysis of the Genome of Puccinia sorghi L Schw, the Causal Agent of Maize Common Rust.</title>
        <authorList>
            <person name="Rochi L."/>
            <person name="Burguener G."/>
            <person name="Darino M."/>
            <person name="Turjanski A."/>
            <person name="Kreff E."/>
            <person name="Dieguez M.J."/>
            <person name="Sacco F."/>
        </authorList>
    </citation>
    <scope>NUCLEOTIDE SEQUENCE [LARGE SCALE GENOMIC DNA]</scope>
    <source>
        <strain evidence="3 4">RO10H11247</strain>
    </source>
</reference>
<feature type="non-terminal residue" evidence="3">
    <location>
        <position position="1"/>
    </location>
</feature>
<comment type="caution">
    <text evidence="3">The sequence shown here is derived from an EMBL/GenBank/DDBJ whole genome shotgun (WGS) entry which is preliminary data.</text>
</comment>
<dbReference type="OrthoDB" id="2496844at2759"/>
<evidence type="ECO:0000259" key="2">
    <source>
        <dbReference type="Pfam" id="PF20515"/>
    </source>
</evidence>
<evidence type="ECO:0000256" key="1">
    <source>
        <dbReference type="SAM" id="MobiDB-lite"/>
    </source>
</evidence>
<dbReference type="Proteomes" id="UP000037035">
    <property type="component" value="Unassembled WGS sequence"/>
</dbReference>
<dbReference type="InterPro" id="IPR046798">
    <property type="entry name" value="2OG-FeII_Oxy_6"/>
</dbReference>
<accession>A0A0L6UFU8</accession>
<evidence type="ECO:0000313" key="3">
    <source>
        <dbReference type="EMBL" id="KNZ47396.1"/>
    </source>
</evidence>
<proteinExistence type="predicted"/>
<name>A0A0L6UFU8_9BASI</name>
<feature type="compositionally biased region" description="Acidic residues" evidence="1">
    <location>
        <begin position="1"/>
        <end position="14"/>
    </location>
</feature>
<dbReference type="Pfam" id="PF20515">
    <property type="entry name" value="2OG-FeII_Oxy_6"/>
    <property type="match status" value="1"/>
</dbReference>
<dbReference type="AlphaFoldDB" id="A0A0L6UFU8"/>
<evidence type="ECO:0000313" key="4">
    <source>
        <dbReference type="Proteomes" id="UP000037035"/>
    </source>
</evidence>
<keyword evidence="4" id="KW-1185">Reference proteome</keyword>
<protein>
    <recommendedName>
        <fullName evidence="2">Tet-like 2OG-Fe(II) oxygenase domain-containing protein</fullName>
    </recommendedName>
</protein>
<organism evidence="3 4">
    <name type="scientific">Puccinia sorghi</name>
    <dbReference type="NCBI Taxonomy" id="27349"/>
    <lineage>
        <taxon>Eukaryota</taxon>
        <taxon>Fungi</taxon>
        <taxon>Dikarya</taxon>
        <taxon>Basidiomycota</taxon>
        <taxon>Pucciniomycotina</taxon>
        <taxon>Pucciniomycetes</taxon>
        <taxon>Pucciniales</taxon>
        <taxon>Pucciniaceae</taxon>
        <taxon>Puccinia</taxon>
    </lineage>
</organism>